<comment type="caution">
    <text evidence="1">The sequence shown here is derived from an EMBL/GenBank/DDBJ whole genome shotgun (WGS) entry which is preliminary data.</text>
</comment>
<evidence type="ECO:0000313" key="2">
    <source>
        <dbReference type="Proteomes" id="UP001328107"/>
    </source>
</evidence>
<feature type="non-terminal residue" evidence="1">
    <location>
        <position position="1"/>
    </location>
</feature>
<reference evidence="2" key="1">
    <citation type="submission" date="2022-10" db="EMBL/GenBank/DDBJ databases">
        <title>Genome assembly of Pristionchus species.</title>
        <authorList>
            <person name="Yoshida K."/>
            <person name="Sommer R.J."/>
        </authorList>
    </citation>
    <scope>NUCLEOTIDE SEQUENCE [LARGE SCALE GENOMIC DNA]</scope>
    <source>
        <strain evidence="2">RS5460</strain>
    </source>
</reference>
<accession>A0AAN4Z362</accession>
<keyword evidence="2" id="KW-1185">Reference proteome</keyword>
<protein>
    <submittedName>
        <fullName evidence="1">Uncharacterized protein</fullName>
    </submittedName>
</protein>
<proteinExistence type="predicted"/>
<gene>
    <name evidence="1" type="ORF">PMAYCL1PPCAC_00732</name>
</gene>
<dbReference type="Proteomes" id="UP001328107">
    <property type="component" value="Unassembled WGS sequence"/>
</dbReference>
<organism evidence="1 2">
    <name type="scientific">Pristionchus mayeri</name>
    <dbReference type="NCBI Taxonomy" id="1317129"/>
    <lineage>
        <taxon>Eukaryota</taxon>
        <taxon>Metazoa</taxon>
        <taxon>Ecdysozoa</taxon>
        <taxon>Nematoda</taxon>
        <taxon>Chromadorea</taxon>
        <taxon>Rhabditida</taxon>
        <taxon>Rhabditina</taxon>
        <taxon>Diplogasteromorpha</taxon>
        <taxon>Diplogasteroidea</taxon>
        <taxon>Neodiplogasteridae</taxon>
        <taxon>Pristionchus</taxon>
    </lineage>
</organism>
<name>A0AAN4Z362_9BILA</name>
<evidence type="ECO:0000313" key="1">
    <source>
        <dbReference type="EMBL" id="GMR30537.1"/>
    </source>
</evidence>
<dbReference type="AlphaFoldDB" id="A0AAN4Z362"/>
<sequence length="138" mass="14606">RGAEVTHFVKDTSQPPCIEDPSVYADLERAESRGSSTILPYSSGSELLASLKDADVFVDSSTTGIGMAPGDVVKVNAGLIYALVQEDPTPFSSVRALERITGALLGREKTRLGQVIRLADSSEAACRIDAQLRQAAAL</sequence>
<dbReference type="EMBL" id="BTRK01000001">
    <property type="protein sequence ID" value="GMR30537.1"/>
    <property type="molecule type" value="Genomic_DNA"/>
</dbReference>